<dbReference type="GO" id="GO:0043720">
    <property type="term" value="F:3-keto-5-aminohexanoate cleavage activity"/>
    <property type="evidence" value="ECO:0007669"/>
    <property type="project" value="InterPro"/>
</dbReference>
<comment type="caution">
    <text evidence="5">The sequence shown here is derived from an EMBL/GenBank/DDBJ whole genome shotgun (WGS) entry which is preliminary data.</text>
</comment>
<dbReference type="Proteomes" id="UP000245506">
    <property type="component" value="Unassembled WGS sequence"/>
</dbReference>
<reference evidence="5 6" key="1">
    <citation type="submission" date="2018-05" db="EMBL/GenBank/DDBJ databases">
        <title>Leucothrix arctica sp. nov., isolated from Arctic seawater.</title>
        <authorList>
            <person name="Choi A."/>
            <person name="Baek K."/>
        </authorList>
    </citation>
    <scope>NUCLEOTIDE SEQUENCE [LARGE SCALE GENOMIC DNA]</scope>
    <source>
        <strain evidence="5 6">IMCC9719</strain>
    </source>
</reference>
<evidence type="ECO:0000256" key="1">
    <source>
        <dbReference type="ARBA" id="ARBA00001947"/>
    </source>
</evidence>
<keyword evidence="3" id="KW-0479">Metal-binding</keyword>
<dbReference type="EMBL" id="QGKL01000004">
    <property type="protein sequence ID" value="PWQ99637.1"/>
    <property type="molecule type" value="Genomic_DNA"/>
</dbReference>
<evidence type="ECO:0000256" key="2">
    <source>
        <dbReference type="ARBA" id="ARBA00022679"/>
    </source>
</evidence>
<dbReference type="PANTHER" id="PTHR37418">
    <property type="entry name" value="3-KETO-5-AMINOHEXANOATE CLEAVAGE ENZYME-RELATED"/>
    <property type="match status" value="1"/>
</dbReference>
<dbReference type="OrthoDB" id="9155960at2"/>
<dbReference type="GO" id="GO:0046872">
    <property type="term" value="F:metal ion binding"/>
    <property type="evidence" value="ECO:0007669"/>
    <property type="project" value="UniProtKB-KW"/>
</dbReference>
<dbReference type="PANTHER" id="PTHR37418:SF2">
    <property type="entry name" value="3-KETO-5-AMINOHEXANOATE CLEAVAGE ENZYME"/>
    <property type="match status" value="1"/>
</dbReference>
<evidence type="ECO:0000313" key="5">
    <source>
        <dbReference type="EMBL" id="PWQ99637.1"/>
    </source>
</evidence>
<evidence type="ECO:0000313" key="6">
    <source>
        <dbReference type="Proteomes" id="UP000245506"/>
    </source>
</evidence>
<organism evidence="5 6">
    <name type="scientific">Leucothrix arctica</name>
    <dbReference type="NCBI Taxonomy" id="1481894"/>
    <lineage>
        <taxon>Bacteria</taxon>
        <taxon>Pseudomonadati</taxon>
        <taxon>Pseudomonadota</taxon>
        <taxon>Gammaproteobacteria</taxon>
        <taxon>Thiotrichales</taxon>
        <taxon>Thiotrichaceae</taxon>
        <taxon>Leucothrix</taxon>
    </lineage>
</organism>
<gene>
    <name evidence="5" type="ORF">DKT75_00775</name>
</gene>
<keyword evidence="6" id="KW-1185">Reference proteome</keyword>
<comment type="cofactor">
    <cofactor evidence="1">
        <name>Zn(2+)</name>
        <dbReference type="ChEBI" id="CHEBI:29105"/>
    </cofactor>
</comment>
<keyword evidence="2" id="KW-0808">Transferase</keyword>
<dbReference type="InterPro" id="IPR008567">
    <property type="entry name" value="BKACE"/>
</dbReference>
<evidence type="ECO:0000256" key="3">
    <source>
        <dbReference type="ARBA" id="ARBA00022723"/>
    </source>
</evidence>
<dbReference type="Pfam" id="PF05853">
    <property type="entry name" value="BKACE"/>
    <property type="match status" value="1"/>
</dbReference>
<sequence length="249" mass="27315">MTKPFIMVAPNGAKRGKDDHTALPIQIIETVNTAKACYLAGAHALHLHVRDDQGKHAIDAGLYTEALTELEIQVPELAVQITTEAAGIFDVKEQLACLETLKPKWASISVREMARDKQLALKAYALCADQGTKIQHILYDTADIEQYLEWQKQHVIKTHQNEVLFVLGRYSKGMTSSPENLKPFRDALPDIENWMVCAFGPDEHACLVEAARQGGGVRVGFENSLTNADGTKHADNAASVTALINTIEG</sequence>
<dbReference type="RefSeq" id="WP_109821532.1">
    <property type="nucleotide sequence ID" value="NZ_QGKL01000004.1"/>
</dbReference>
<name>A0A317CN76_9GAMM</name>
<keyword evidence="4" id="KW-0862">Zinc</keyword>
<dbReference type="Gene3D" id="3.20.20.70">
    <property type="entry name" value="Aldolase class I"/>
    <property type="match status" value="1"/>
</dbReference>
<dbReference type="AlphaFoldDB" id="A0A317CN76"/>
<accession>A0A317CN76</accession>
<dbReference type="InterPro" id="IPR013785">
    <property type="entry name" value="Aldolase_TIM"/>
</dbReference>
<evidence type="ECO:0000256" key="4">
    <source>
        <dbReference type="ARBA" id="ARBA00022833"/>
    </source>
</evidence>
<proteinExistence type="predicted"/>
<protein>
    <submittedName>
        <fullName evidence="5">3-keto-5-aminohexanoate cleavage protein</fullName>
    </submittedName>
</protein>